<evidence type="ECO:0000313" key="8">
    <source>
        <dbReference type="EMBL" id="NJC33110.1"/>
    </source>
</evidence>
<dbReference type="Proteomes" id="UP000734218">
    <property type="component" value="Unassembled WGS sequence"/>
</dbReference>
<dbReference type="PIRSF" id="PIRSF019422">
    <property type="entry name" value="MltA"/>
    <property type="match status" value="1"/>
</dbReference>
<dbReference type="InterPro" id="IPR005300">
    <property type="entry name" value="MltA_B"/>
</dbReference>
<dbReference type="SUPFAM" id="SSF50685">
    <property type="entry name" value="Barwin-like endoglucanases"/>
    <property type="match status" value="1"/>
</dbReference>
<evidence type="ECO:0000256" key="6">
    <source>
        <dbReference type="SAM" id="MobiDB-lite"/>
    </source>
</evidence>
<dbReference type="Pfam" id="PF03562">
    <property type="entry name" value="MltA"/>
    <property type="match status" value="1"/>
</dbReference>
<dbReference type="RefSeq" id="WP_342449703.1">
    <property type="nucleotide sequence ID" value="NZ_JAATJE010000001.1"/>
</dbReference>
<reference evidence="8 9" key="1">
    <citation type="submission" date="2020-03" db="EMBL/GenBank/DDBJ databases">
        <title>Genomic Encyclopedia of Type Strains, Phase IV (KMG-IV): sequencing the most valuable type-strain genomes for metagenomic binning, comparative biology and taxonomic classification.</title>
        <authorList>
            <person name="Goeker M."/>
        </authorList>
    </citation>
    <scope>NUCLEOTIDE SEQUENCE [LARGE SCALE GENOMIC DNA]</scope>
    <source>
        <strain evidence="8 9">DSM 27651</strain>
    </source>
</reference>
<dbReference type="PANTHER" id="PTHR30124:SF0">
    <property type="entry name" value="MEMBRANE-BOUND LYTIC MUREIN TRANSGLYCOSYLASE A"/>
    <property type="match status" value="1"/>
</dbReference>
<keyword evidence="4" id="KW-0961">Cell wall biogenesis/degradation</keyword>
<dbReference type="EC" id="4.2.2.n1" evidence="2"/>
<comment type="catalytic activity">
    <reaction evidence="1">
        <text>Exolytic cleavage of the (1-&gt;4)-beta-glycosidic linkage between N-acetylmuramic acid (MurNAc) and N-acetylglucosamine (GlcNAc) residues in peptidoglycan, from either the reducing or the non-reducing ends of the peptidoglycan chains, with concomitant formation of a 1,6-anhydrobond in the MurNAc residue.</text>
        <dbReference type="EC" id="4.2.2.n1"/>
    </reaction>
</comment>
<protein>
    <recommendedName>
        <fullName evidence="2">peptidoglycan lytic exotransglycosylase</fullName>
        <ecNumber evidence="2">4.2.2.n1</ecNumber>
    </recommendedName>
    <alternativeName>
        <fullName evidence="5">Murein hydrolase A</fullName>
    </alternativeName>
</protein>
<dbReference type="Gene3D" id="2.40.240.50">
    <property type="entry name" value="Barwin-like endoglucanases"/>
    <property type="match status" value="1"/>
</dbReference>
<evidence type="ECO:0000256" key="4">
    <source>
        <dbReference type="ARBA" id="ARBA00023316"/>
    </source>
</evidence>
<evidence type="ECO:0000256" key="1">
    <source>
        <dbReference type="ARBA" id="ARBA00001420"/>
    </source>
</evidence>
<dbReference type="EMBL" id="JAATJE010000001">
    <property type="protein sequence ID" value="NJC33110.1"/>
    <property type="molecule type" value="Genomic_DNA"/>
</dbReference>
<sequence>MIRHLAAATAATGALLLAGCVAPRTPPPAAQPRPAPTAAPRPTPAPTPPAAPPAPVGTTAVEAGVEVVAGAPIPLDAARALSAFRTSCRALERRTDQSGLTQPGDWREACAAAATVAPGGEPGFFANQFAAVRVGGGDAFITGYYEPEIAGSRAPSAGYAVPVYRRPPDLVETRTDGRRARGRLQDRRVVPHFSRGEIEDGALAGQGLELAWAADPVDLFFVEIQGSGRLRLPDGGVLRIGYDGQNGHPYTAIGALLRQRGELPPGIGMAEIVGWLRADPARGRALMRENASFVFFRELTGPGPIGAMGVAVTPNATVAADPRFTPLGAPVLIEAETPAATGLWVAQDTGGAIRGANRFDTFWGAGAAAQATAGSMSSRGRALVLIPRAAAARLGRGDAAAGR</sequence>
<dbReference type="PROSITE" id="PS51257">
    <property type="entry name" value="PROKAR_LIPOPROTEIN"/>
    <property type="match status" value="1"/>
</dbReference>
<dbReference type="InterPro" id="IPR036908">
    <property type="entry name" value="RlpA-like_sf"/>
</dbReference>
<dbReference type="InterPro" id="IPR010611">
    <property type="entry name" value="3D_dom"/>
</dbReference>
<keyword evidence="3" id="KW-0456">Lyase</keyword>
<accession>A0ABX0XK51</accession>
<dbReference type="Gene3D" id="2.40.40.10">
    <property type="entry name" value="RlpA-like domain"/>
    <property type="match status" value="1"/>
</dbReference>
<evidence type="ECO:0000259" key="7">
    <source>
        <dbReference type="SMART" id="SM00925"/>
    </source>
</evidence>
<comment type="caution">
    <text evidence="8">The sequence shown here is derived from an EMBL/GenBank/DDBJ whole genome shotgun (WGS) entry which is preliminary data.</text>
</comment>
<evidence type="ECO:0000256" key="2">
    <source>
        <dbReference type="ARBA" id="ARBA00012587"/>
    </source>
</evidence>
<dbReference type="InterPro" id="IPR026044">
    <property type="entry name" value="MltA"/>
</dbReference>
<feature type="compositionally biased region" description="Pro residues" evidence="6">
    <location>
        <begin position="25"/>
        <end position="55"/>
    </location>
</feature>
<feature type="domain" description="Lytic transglycosylase MltA" evidence="7">
    <location>
        <begin position="148"/>
        <end position="297"/>
    </location>
</feature>
<dbReference type="CDD" id="cd14668">
    <property type="entry name" value="mlta_B"/>
    <property type="match status" value="1"/>
</dbReference>
<evidence type="ECO:0000256" key="5">
    <source>
        <dbReference type="ARBA" id="ARBA00030918"/>
    </source>
</evidence>
<feature type="region of interest" description="Disordered" evidence="6">
    <location>
        <begin position="25"/>
        <end position="57"/>
    </location>
</feature>
<name>A0ABX0XK51_9SPHN</name>
<evidence type="ECO:0000256" key="3">
    <source>
        <dbReference type="ARBA" id="ARBA00023239"/>
    </source>
</evidence>
<keyword evidence="9" id="KW-1185">Reference proteome</keyword>
<dbReference type="CDD" id="cd14485">
    <property type="entry name" value="mltA_like_LT_A"/>
    <property type="match status" value="1"/>
</dbReference>
<gene>
    <name evidence="8" type="ORF">GGR88_000584</name>
</gene>
<evidence type="ECO:0000313" key="9">
    <source>
        <dbReference type="Proteomes" id="UP000734218"/>
    </source>
</evidence>
<proteinExistence type="predicted"/>
<dbReference type="PANTHER" id="PTHR30124">
    <property type="entry name" value="MEMBRANE-BOUND LYTIC MUREIN TRANSGLYCOSYLASE A"/>
    <property type="match status" value="1"/>
</dbReference>
<dbReference type="SMART" id="SM00925">
    <property type="entry name" value="MltA"/>
    <property type="match status" value="1"/>
</dbReference>
<organism evidence="8 9">
    <name type="scientific">Sphingomonas jejuensis</name>
    <dbReference type="NCBI Taxonomy" id="904715"/>
    <lineage>
        <taxon>Bacteria</taxon>
        <taxon>Pseudomonadati</taxon>
        <taxon>Pseudomonadota</taxon>
        <taxon>Alphaproteobacteria</taxon>
        <taxon>Sphingomonadales</taxon>
        <taxon>Sphingomonadaceae</taxon>
        <taxon>Sphingomonas</taxon>
    </lineage>
</organism>
<dbReference type="Pfam" id="PF06725">
    <property type="entry name" value="3D"/>
    <property type="match status" value="1"/>
</dbReference>